<dbReference type="OrthoDB" id="7366507at2"/>
<organism evidence="1 2">
    <name type="scientific">Pandoraea sputorum</name>
    <dbReference type="NCBI Taxonomy" id="93222"/>
    <lineage>
        <taxon>Bacteria</taxon>
        <taxon>Pseudomonadati</taxon>
        <taxon>Pseudomonadota</taxon>
        <taxon>Betaproteobacteria</taxon>
        <taxon>Burkholderiales</taxon>
        <taxon>Burkholderiaceae</taxon>
        <taxon>Pandoraea</taxon>
    </lineage>
</organism>
<protein>
    <submittedName>
        <fullName evidence="1">Phage tail protein E</fullName>
    </submittedName>
</protein>
<dbReference type="InterPro" id="IPR019289">
    <property type="entry name" value="Phage_tail_E/E"/>
</dbReference>
<accession>A0A239SVT3</accession>
<dbReference type="GeneID" id="88097248"/>
<dbReference type="STRING" id="93222.NA29_02205"/>
<dbReference type="AlphaFoldDB" id="A0A239SVT3"/>
<dbReference type="Pfam" id="PF10109">
    <property type="entry name" value="Phage_TAC_7"/>
    <property type="match status" value="1"/>
</dbReference>
<dbReference type="Proteomes" id="UP000215126">
    <property type="component" value="Chromosome 1"/>
</dbReference>
<proteinExistence type="predicted"/>
<evidence type="ECO:0000313" key="2">
    <source>
        <dbReference type="Proteomes" id="UP000215126"/>
    </source>
</evidence>
<sequence length="105" mass="11440">MKEIIPLDTPIQRGDNKVEQVEVRKPGAGELRGVNLVDLAHMDVLALMKVLPRITTPTLSEQEVARMDIADLMQIGMAVTGFLAPKSVKADAYQQTSTTPSPTLQ</sequence>
<dbReference type="RefSeq" id="WP_095178490.1">
    <property type="nucleotide sequence ID" value="NZ_CP010431.2"/>
</dbReference>
<evidence type="ECO:0000313" key="1">
    <source>
        <dbReference type="EMBL" id="SNU89580.1"/>
    </source>
</evidence>
<gene>
    <name evidence="1" type="ORF">SAMEA4530655_04674</name>
</gene>
<dbReference type="EMBL" id="LT906435">
    <property type="protein sequence ID" value="SNU89580.1"/>
    <property type="molecule type" value="Genomic_DNA"/>
</dbReference>
<name>A0A239SVT3_9BURK</name>
<keyword evidence="2" id="KW-1185">Reference proteome</keyword>
<reference evidence="1 2" key="1">
    <citation type="submission" date="2017-06" db="EMBL/GenBank/DDBJ databases">
        <authorList>
            <consortium name="Pathogen Informatics"/>
        </authorList>
    </citation>
    <scope>NUCLEOTIDE SEQUENCE [LARGE SCALE GENOMIC DNA]</scope>
    <source>
        <strain evidence="1 2">NCTC13161</strain>
    </source>
</reference>